<accession>A0A0V0XK12</accession>
<evidence type="ECO:0000313" key="1">
    <source>
        <dbReference type="EMBL" id="KRX88326.1"/>
    </source>
</evidence>
<reference evidence="1 2" key="1">
    <citation type="submission" date="2015-01" db="EMBL/GenBank/DDBJ databases">
        <title>Evolution of Trichinella species and genotypes.</title>
        <authorList>
            <person name="Korhonen P.K."/>
            <person name="Edoardo P."/>
            <person name="Giuseppe L.R."/>
            <person name="Gasser R.B."/>
        </authorList>
    </citation>
    <scope>NUCLEOTIDE SEQUENCE [LARGE SCALE GENOMIC DNA]</scope>
    <source>
        <strain evidence="1">ISS141</strain>
    </source>
</reference>
<dbReference type="AlphaFoldDB" id="A0A0V0XK12"/>
<proteinExistence type="predicted"/>
<protein>
    <submittedName>
        <fullName evidence="1">Uncharacterized protein</fullName>
    </submittedName>
</protein>
<evidence type="ECO:0000313" key="2">
    <source>
        <dbReference type="Proteomes" id="UP000054815"/>
    </source>
</evidence>
<dbReference type="Proteomes" id="UP000054815">
    <property type="component" value="Unassembled WGS sequence"/>
</dbReference>
<sequence length="107" mass="11816">MINRKLQLNATSAMATPALTHSSVTGRQIMHRQANLCFLSTKTTNALCHHTRRCSLLASNVSANTGFYKISCFTNNRQPSSSGEPVPTGLSILFHWTSQRKLSLTDH</sequence>
<gene>
    <name evidence="1" type="ORF">T4E_4945</name>
</gene>
<organism evidence="1 2">
    <name type="scientific">Trichinella pseudospiralis</name>
    <name type="common">Parasitic roundworm</name>
    <dbReference type="NCBI Taxonomy" id="6337"/>
    <lineage>
        <taxon>Eukaryota</taxon>
        <taxon>Metazoa</taxon>
        <taxon>Ecdysozoa</taxon>
        <taxon>Nematoda</taxon>
        <taxon>Enoplea</taxon>
        <taxon>Dorylaimia</taxon>
        <taxon>Trichinellida</taxon>
        <taxon>Trichinellidae</taxon>
        <taxon>Trichinella</taxon>
    </lineage>
</organism>
<dbReference type="EMBL" id="JYDU01000240">
    <property type="protein sequence ID" value="KRX88326.1"/>
    <property type="molecule type" value="Genomic_DNA"/>
</dbReference>
<comment type="caution">
    <text evidence="1">The sequence shown here is derived from an EMBL/GenBank/DDBJ whole genome shotgun (WGS) entry which is preliminary data.</text>
</comment>
<name>A0A0V0XK12_TRIPS</name>